<dbReference type="InterPro" id="IPR000061">
    <property type="entry name" value="Surp"/>
</dbReference>
<keyword evidence="11" id="KW-1185">Reference proteome</keyword>
<evidence type="ECO:0000256" key="8">
    <source>
        <dbReference type="SAM" id="MobiDB-lite"/>
    </source>
</evidence>
<dbReference type="GO" id="GO:0071004">
    <property type="term" value="C:U2-type prespliceosome"/>
    <property type="evidence" value="ECO:0007669"/>
    <property type="project" value="TreeGrafter"/>
</dbReference>
<dbReference type="GO" id="GO:0003723">
    <property type="term" value="F:RNA binding"/>
    <property type="evidence" value="ECO:0007669"/>
    <property type="project" value="InterPro"/>
</dbReference>
<keyword evidence="7" id="KW-0175">Coiled coil</keyword>
<dbReference type="Pfam" id="PF01805">
    <property type="entry name" value="Surp"/>
    <property type="match status" value="2"/>
</dbReference>
<feature type="region of interest" description="Disordered" evidence="8">
    <location>
        <begin position="1"/>
        <end position="30"/>
    </location>
</feature>
<dbReference type="FunFam" id="1.10.10.790:FF:000001">
    <property type="entry name" value="Splicing factor 3a, subunit 1"/>
    <property type="match status" value="1"/>
</dbReference>
<evidence type="ECO:0000256" key="6">
    <source>
        <dbReference type="ARBA" id="ARBA00023242"/>
    </source>
</evidence>
<dbReference type="PANTHER" id="PTHR15316">
    <property type="entry name" value="SPLICEOSOME ASSOCIATED PROTEIN 114/SWAP SPLICING FACTOR-RELATED"/>
    <property type="match status" value="1"/>
</dbReference>
<dbReference type="OrthoDB" id="447637at2759"/>
<dbReference type="GeneID" id="54578009"/>
<dbReference type="GO" id="GO:0071013">
    <property type="term" value="C:catalytic step 2 spliceosome"/>
    <property type="evidence" value="ECO:0007669"/>
    <property type="project" value="TreeGrafter"/>
</dbReference>
<feature type="compositionally biased region" description="Basic and acidic residues" evidence="8">
    <location>
        <begin position="346"/>
        <end position="366"/>
    </location>
</feature>
<keyword evidence="2" id="KW-0507">mRNA processing</keyword>
<keyword evidence="3" id="KW-0747">Spliceosome</keyword>
<dbReference type="GO" id="GO:0045292">
    <property type="term" value="P:mRNA cis splicing, via spliceosome"/>
    <property type="evidence" value="ECO:0007669"/>
    <property type="project" value="InterPro"/>
</dbReference>
<feature type="region of interest" description="Disordered" evidence="8">
    <location>
        <begin position="331"/>
        <end position="382"/>
    </location>
</feature>
<dbReference type="Proteomes" id="UP000800094">
    <property type="component" value="Unassembled WGS sequence"/>
</dbReference>
<keyword evidence="5" id="KW-0508">mRNA splicing</keyword>
<accession>A0A6A6J0X2</accession>
<protein>
    <recommendedName>
        <fullName evidence="9">SURP motif domain-containing protein</fullName>
    </recommendedName>
</protein>
<keyword evidence="6" id="KW-0539">Nucleus</keyword>
<evidence type="ECO:0000256" key="3">
    <source>
        <dbReference type="ARBA" id="ARBA00022728"/>
    </source>
</evidence>
<keyword evidence="4" id="KW-0677">Repeat</keyword>
<organism evidence="10 11">
    <name type="scientific">Trematosphaeria pertusa</name>
    <dbReference type="NCBI Taxonomy" id="390896"/>
    <lineage>
        <taxon>Eukaryota</taxon>
        <taxon>Fungi</taxon>
        <taxon>Dikarya</taxon>
        <taxon>Ascomycota</taxon>
        <taxon>Pezizomycotina</taxon>
        <taxon>Dothideomycetes</taxon>
        <taxon>Pleosporomycetidae</taxon>
        <taxon>Pleosporales</taxon>
        <taxon>Massarineae</taxon>
        <taxon>Trematosphaeriaceae</taxon>
        <taxon>Trematosphaeria</taxon>
    </lineage>
</organism>
<feature type="compositionally biased region" description="Low complexity" evidence="8">
    <location>
        <begin position="367"/>
        <end position="376"/>
    </location>
</feature>
<feature type="coiled-coil region" evidence="7">
    <location>
        <begin position="179"/>
        <end position="237"/>
    </location>
</feature>
<evidence type="ECO:0000256" key="4">
    <source>
        <dbReference type="ARBA" id="ARBA00022737"/>
    </source>
</evidence>
<feature type="region of interest" description="Disordered" evidence="8">
    <location>
        <begin position="471"/>
        <end position="519"/>
    </location>
</feature>
<dbReference type="Gene3D" id="1.10.10.790">
    <property type="entry name" value="Surp module"/>
    <property type="match status" value="2"/>
</dbReference>
<name>A0A6A6J0X2_9PLEO</name>
<gene>
    <name evidence="10" type="ORF">BU26DRAFT_448294</name>
</gene>
<evidence type="ECO:0000256" key="5">
    <source>
        <dbReference type="ARBA" id="ARBA00023187"/>
    </source>
</evidence>
<reference evidence="10" key="1">
    <citation type="journal article" date="2020" name="Stud. Mycol.">
        <title>101 Dothideomycetes genomes: a test case for predicting lifestyles and emergence of pathogens.</title>
        <authorList>
            <person name="Haridas S."/>
            <person name="Albert R."/>
            <person name="Binder M."/>
            <person name="Bloem J."/>
            <person name="Labutti K."/>
            <person name="Salamov A."/>
            <person name="Andreopoulos B."/>
            <person name="Baker S."/>
            <person name="Barry K."/>
            <person name="Bills G."/>
            <person name="Bluhm B."/>
            <person name="Cannon C."/>
            <person name="Castanera R."/>
            <person name="Culley D."/>
            <person name="Daum C."/>
            <person name="Ezra D."/>
            <person name="Gonzalez J."/>
            <person name="Henrissat B."/>
            <person name="Kuo A."/>
            <person name="Liang C."/>
            <person name="Lipzen A."/>
            <person name="Lutzoni F."/>
            <person name="Magnuson J."/>
            <person name="Mondo S."/>
            <person name="Nolan M."/>
            <person name="Ohm R."/>
            <person name="Pangilinan J."/>
            <person name="Park H.-J."/>
            <person name="Ramirez L."/>
            <person name="Alfaro M."/>
            <person name="Sun H."/>
            <person name="Tritt A."/>
            <person name="Yoshinaga Y."/>
            <person name="Zwiers L.-H."/>
            <person name="Turgeon B."/>
            <person name="Goodwin S."/>
            <person name="Spatafora J."/>
            <person name="Crous P."/>
            <person name="Grigoriev I."/>
        </authorList>
    </citation>
    <scope>NUCLEOTIDE SEQUENCE</scope>
    <source>
        <strain evidence="10">CBS 122368</strain>
    </source>
</reference>
<sequence>MAAVNGSQTPSSGGELAVKPPSDVIIPPPNVRDNVAKTADFVFRRGERDEHAMVVRVREKGTSHSLSFILPEDPYNAYYVWYLQQLKEGKGPEQMAKRVVQDTKPKGPPEPLKFRFSARMPNISAKDLEILKLTALYTARVGENWLKELRNRESGNFQFDFLRANHSFFPFFRALVDQYKILLEEERTVEARIEELQRNIKNRFHVLDRAKQRAEYVRFVTQQKEKEEKKAEDEKREYASIDWHDFSVIATVLFDEGDDAADLPPPTNLADLQSASLEQKAMVSLSAKRIEEAMPDEVLYYNTSQQPAMPMPMPGYPGAMPMAPPVQLPYQPPPFAPQDYRSPAQKAREEEEARLARERQAERDRATQAQAAARGAPSSMRIRTDYVPRAKKANVALVQCPNCKQNFPADEIEEHIRIELLDPRWKEQRAKTEARYSTVINTSEVANNLKRFASQRDDIYDGATGMPITEEEAARRKKAATSYDGQPDPAKDAARLQQMQTMNVQEQLRRIQERHGGGQ</sequence>
<dbReference type="RefSeq" id="XP_033690077.1">
    <property type="nucleotide sequence ID" value="XM_033824679.1"/>
</dbReference>
<dbReference type="GO" id="GO:0000381">
    <property type="term" value="P:regulation of alternative mRNA splicing, via spliceosome"/>
    <property type="evidence" value="ECO:0007669"/>
    <property type="project" value="TreeGrafter"/>
</dbReference>
<feature type="domain" description="SURP motif" evidence="9">
    <location>
        <begin position="34"/>
        <end position="79"/>
    </location>
</feature>
<dbReference type="InterPro" id="IPR022030">
    <property type="entry name" value="SF3A1_dom"/>
</dbReference>
<evidence type="ECO:0000256" key="2">
    <source>
        <dbReference type="ARBA" id="ARBA00022664"/>
    </source>
</evidence>
<dbReference type="InterPro" id="IPR045146">
    <property type="entry name" value="SF3A1"/>
</dbReference>
<dbReference type="EMBL" id="ML987190">
    <property type="protein sequence ID" value="KAF2255073.1"/>
    <property type="molecule type" value="Genomic_DNA"/>
</dbReference>
<dbReference type="SUPFAM" id="SSF109905">
    <property type="entry name" value="Surp module (SWAP domain)"/>
    <property type="match status" value="2"/>
</dbReference>
<feature type="domain" description="SURP motif" evidence="9">
    <location>
        <begin position="130"/>
        <end position="172"/>
    </location>
</feature>
<evidence type="ECO:0000256" key="7">
    <source>
        <dbReference type="SAM" id="Coils"/>
    </source>
</evidence>
<dbReference type="InterPro" id="IPR035967">
    <property type="entry name" value="SWAP/Surp_sf"/>
</dbReference>
<dbReference type="SMART" id="SM00648">
    <property type="entry name" value="SWAP"/>
    <property type="match status" value="2"/>
</dbReference>
<dbReference type="PANTHER" id="PTHR15316:SF1">
    <property type="entry name" value="SPLICING FACTOR 3A SUBUNIT 1"/>
    <property type="match status" value="1"/>
</dbReference>
<dbReference type="Pfam" id="PF12230">
    <property type="entry name" value="PRP21_like_P"/>
    <property type="match status" value="1"/>
</dbReference>
<comment type="subcellular location">
    <subcellularLocation>
        <location evidence="1">Nucleus</location>
    </subcellularLocation>
</comment>
<proteinExistence type="predicted"/>
<evidence type="ECO:0000256" key="1">
    <source>
        <dbReference type="ARBA" id="ARBA00004123"/>
    </source>
</evidence>
<feature type="compositionally biased region" description="Polar residues" evidence="8">
    <location>
        <begin position="1"/>
        <end position="12"/>
    </location>
</feature>
<dbReference type="PROSITE" id="PS50128">
    <property type="entry name" value="SURP"/>
    <property type="match status" value="2"/>
</dbReference>
<evidence type="ECO:0000259" key="9">
    <source>
        <dbReference type="PROSITE" id="PS50128"/>
    </source>
</evidence>
<evidence type="ECO:0000313" key="11">
    <source>
        <dbReference type="Proteomes" id="UP000800094"/>
    </source>
</evidence>
<dbReference type="GO" id="GO:0005686">
    <property type="term" value="C:U2 snRNP"/>
    <property type="evidence" value="ECO:0007669"/>
    <property type="project" value="TreeGrafter"/>
</dbReference>
<evidence type="ECO:0000313" key="10">
    <source>
        <dbReference type="EMBL" id="KAF2255073.1"/>
    </source>
</evidence>
<feature type="compositionally biased region" description="Polar residues" evidence="8">
    <location>
        <begin position="497"/>
        <end position="506"/>
    </location>
</feature>
<feature type="compositionally biased region" description="Basic and acidic residues" evidence="8">
    <location>
        <begin position="507"/>
        <end position="519"/>
    </location>
</feature>
<dbReference type="AlphaFoldDB" id="A0A6A6J0X2"/>